<dbReference type="RefSeq" id="WP_065727974.1">
    <property type="nucleotide sequence ID" value="NZ_CP016428.1"/>
</dbReference>
<dbReference type="AlphaFoldDB" id="A0A1B1UD68"/>
<sequence length="261" mass="26174">MADTAVAITAGSGTNIDTRTEGTNGNHRQVVVIGDPATNAGVATVTDGAPAASDYGLVVAIHPDSVNANGRAAAASSAPVALSNEDKTALVDDAAFTAGTSNVNVAGFVADESSTDSVDEGDAGAARMTLDRKIIMTPQPHTSGGLSIFRSLDLDETAEDVKTTAGCLYKLRITNRTTSARFVKLYNATAANVTVGTTTPVDTIVVPGGGSADLATVLTENFGGLGLTFGTALSMAATTGLADNDTGAPGANDVVVTAYYK</sequence>
<evidence type="ECO:0000313" key="1">
    <source>
        <dbReference type="EMBL" id="ANW00698.1"/>
    </source>
</evidence>
<reference evidence="1 2" key="1">
    <citation type="submission" date="2016-07" db="EMBL/GenBank/DDBJ databases">
        <title>Complete genome sequence of Bradyrhizobium icense LMTR 13T, a potential inoculant strain isolated from lima bean (Phaseolus lunatus) in Peru.</title>
        <authorList>
            <person name="Ormeno-Orrillo E."/>
            <person name="Duran D."/>
            <person name="Rogel M.A."/>
            <person name="Rey L."/>
            <person name="Imperial J."/>
            <person name="Ruiz-Argueso T."/>
            <person name="Martinez-Romero E."/>
        </authorList>
    </citation>
    <scope>NUCLEOTIDE SEQUENCE [LARGE SCALE GENOMIC DNA]</scope>
    <source>
        <strain evidence="1 2">LMTR 13</strain>
    </source>
</reference>
<dbReference type="Proteomes" id="UP000092839">
    <property type="component" value="Chromosome"/>
</dbReference>
<dbReference type="EMBL" id="CP016428">
    <property type="protein sequence ID" value="ANW00698.1"/>
    <property type="molecule type" value="Genomic_DNA"/>
</dbReference>
<gene>
    <name evidence="1" type="ORF">LMTR13_11470</name>
</gene>
<accession>A0A1B1UD68</accession>
<protein>
    <submittedName>
        <fullName evidence="1">Uncharacterized protein</fullName>
    </submittedName>
</protein>
<keyword evidence="2" id="KW-1185">Reference proteome</keyword>
<organism evidence="1 2">
    <name type="scientific">Bradyrhizobium icense</name>
    <dbReference type="NCBI Taxonomy" id="1274631"/>
    <lineage>
        <taxon>Bacteria</taxon>
        <taxon>Pseudomonadati</taxon>
        <taxon>Pseudomonadota</taxon>
        <taxon>Alphaproteobacteria</taxon>
        <taxon>Hyphomicrobiales</taxon>
        <taxon>Nitrobacteraceae</taxon>
        <taxon>Bradyrhizobium</taxon>
    </lineage>
</organism>
<name>A0A1B1UD68_9BRAD</name>
<evidence type="ECO:0000313" key="2">
    <source>
        <dbReference type="Proteomes" id="UP000092839"/>
    </source>
</evidence>
<proteinExistence type="predicted"/>
<dbReference type="KEGG" id="bic:LMTR13_11470"/>